<dbReference type="AlphaFoldDB" id="A0A4Q7MGF4"/>
<dbReference type="RefSeq" id="WP_130544063.1">
    <property type="nucleotide sequence ID" value="NZ_CP042431.1"/>
</dbReference>
<protein>
    <submittedName>
        <fullName evidence="4">FecR family protein</fullName>
    </submittedName>
</protein>
<organism evidence="4 5">
    <name type="scientific">Pseudobacter ginsenosidimutans</name>
    <dbReference type="NCBI Taxonomy" id="661488"/>
    <lineage>
        <taxon>Bacteria</taxon>
        <taxon>Pseudomonadati</taxon>
        <taxon>Bacteroidota</taxon>
        <taxon>Chitinophagia</taxon>
        <taxon>Chitinophagales</taxon>
        <taxon>Chitinophagaceae</taxon>
        <taxon>Pseudobacter</taxon>
    </lineage>
</organism>
<accession>A0A4Q7MGF4</accession>
<dbReference type="OrthoDB" id="634407at2"/>
<evidence type="ECO:0000313" key="4">
    <source>
        <dbReference type="EMBL" id="RZS67201.1"/>
    </source>
</evidence>
<dbReference type="Pfam" id="PF16344">
    <property type="entry name" value="FecR_C"/>
    <property type="match status" value="1"/>
</dbReference>
<proteinExistence type="predicted"/>
<keyword evidence="1" id="KW-1133">Transmembrane helix</keyword>
<keyword evidence="1" id="KW-0472">Membrane</keyword>
<feature type="transmembrane region" description="Helical" evidence="1">
    <location>
        <begin position="86"/>
        <end position="104"/>
    </location>
</feature>
<keyword evidence="1" id="KW-0812">Transmembrane</keyword>
<evidence type="ECO:0000256" key="1">
    <source>
        <dbReference type="SAM" id="Phobius"/>
    </source>
</evidence>
<dbReference type="InterPro" id="IPR006860">
    <property type="entry name" value="FecR"/>
</dbReference>
<dbReference type="InterPro" id="IPR012373">
    <property type="entry name" value="Ferrdict_sens_TM"/>
</dbReference>
<dbReference type="PANTHER" id="PTHR30273">
    <property type="entry name" value="PERIPLASMIC SIGNAL SENSOR AND SIGMA FACTOR ACTIVATOR FECR-RELATED"/>
    <property type="match status" value="1"/>
</dbReference>
<dbReference type="EMBL" id="SGXA01000004">
    <property type="protein sequence ID" value="RZS67201.1"/>
    <property type="molecule type" value="Genomic_DNA"/>
</dbReference>
<name>A0A4Q7MGF4_9BACT</name>
<dbReference type="FunFam" id="2.60.120.1440:FF:000001">
    <property type="entry name" value="Putative anti-sigma factor"/>
    <property type="match status" value="1"/>
</dbReference>
<keyword evidence="5" id="KW-1185">Reference proteome</keyword>
<evidence type="ECO:0000259" key="2">
    <source>
        <dbReference type="Pfam" id="PF04773"/>
    </source>
</evidence>
<feature type="domain" description="Protein FecR C-terminal" evidence="3">
    <location>
        <begin position="312"/>
        <end position="379"/>
    </location>
</feature>
<reference evidence="4 5" key="1">
    <citation type="submission" date="2019-02" db="EMBL/GenBank/DDBJ databases">
        <title>Genomic Encyclopedia of Type Strains, Phase IV (KMG-IV): sequencing the most valuable type-strain genomes for metagenomic binning, comparative biology and taxonomic classification.</title>
        <authorList>
            <person name="Goeker M."/>
        </authorList>
    </citation>
    <scope>NUCLEOTIDE SEQUENCE [LARGE SCALE GENOMIC DNA]</scope>
    <source>
        <strain evidence="4 5">DSM 18116</strain>
    </source>
</reference>
<dbReference type="Pfam" id="PF04773">
    <property type="entry name" value="FecR"/>
    <property type="match status" value="1"/>
</dbReference>
<sequence length="383" mass="43185">MLNSSDQKYVQELLKRYELGTATAEEILFVETYFDYQDAMSPRQNPFASDEEKTMLENEMQARLLREIRGEEVPVIPMKRRFPVKWAAAAVLLIVTGITAYLYFGNTQSDQPVIAATEQTTPVSRDRAVLKLANGQELQLDSLHGKILQEQHLTVNNDSGMLHYNSNSTKPENHTLYTRNGTQYELQLPDGTHVWLNAASSITYPTIFTGNNRDVTITGEAYFEVARNKNMPFRVMANDMQIEVTGTHFNVNTYTNEPFLTTTLLEGGVNVTRNNNTVQLTPGQQSRSGADGKISISNNAITAEVMAWKNGYFHFESASLSTILRQVSRWYDVNIVYDGEIPDEKYFVIIKRNSSLSAVLKALQANNVEFTIEGKKLTVKAIQ</sequence>
<feature type="domain" description="FecR protein" evidence="2">
    <location>
        <begin position="175"/>
        <end position="269"/>
    </location>
</feature>
<dbReference type="Proteomes" id="UP000293874">
    <property type="component" value="Unassembled WGS sequence"/>
</dbReference>
<dbReference type="GO" id="GO:0016989">
    <property type="term" value="F:sigma factor antagonist activity"/>
    <property type="evidence" value="ECO:0007669"/>
    <property type="project" value="TreeGrafter"/>
</dbReference>
<comment type="caution">
    <text evidence="4">The sequence shown here is derived from an EMBL/GenBank/DDBJ whole genome shotgun (WGS) entry which is preliminary data.</text>
</comment>
<dbReference type="PIRSF" id="PIRSF018266">
    <property type="entry name" value="FecR"/>
    <property type="match status" value="1"/>
</dbReference>
<evidence type="ECO:0000313" key="5">
    <source>
        <dbReference type="Proteomes" id="UP000293874"/>
    </source>
</evidence>
<gene>
    <name evidence="4" type="ORF">EV199_5587</name>
</gene>
<dbReference type="InterPro" id="IPR032508">
    <property type="entry name" value="FecR_C"/>
</dbReference>
<evidence type="ECO:0000259" key="3">
    <source>
        <dbReference type="Pfam" id="PF16344"/>
    </source>
</evidence>
<dbReference type="Gene3D" id="2.60.120.1440">
    <property type="match status" value="1"/>
</dbReference>
<dbReference type="PANTHER" id="PTHR30273:SF2">
    <property type="entry name" value="PROTEIN FECR"/>
    <property type="match status" value="1"/>
</dbReference>
<dbReference type="Gene3D" id="3.55.50.30">
    <property type="match status" value="1"/>
</dbReference>